<reference evidence="8" key="1">
    <citation type="journal article" date="2020" name="Stud. Mycol.">
        <title>101 Dothideomycetes genomes: a test case for predicting lifestyles and emergence of pathogens.</title>
        <authorList>
            <person name="Haridas S."/>
            <person name="Albert R."/>
            <person name="Binder M."/>
            <person name="Bloem J."/>
            <person name="Labutti K."/>
            <person name="Salamov A."/>
            <person name="Andreopoulos B."/>
            <person name="Baker S."/>
            <person name="Barry K."/>
            <person name="Bills G."/>
            <person name="Bluhm B."/>
            <person name="Cannon C."/>
            <person name="Castanera R."/>
            <person name="Culley D."/>
            <person name="Daum C."/>
            <person name="Ezra D."/>
            <person name="Gonzalez J."/>
            <person name="Henrissat B."/>
            <person name="Kuo A."/>
            <person name="Liang C."/>
            <person name="Lipzen A."/>
            <person name="Lutzoni F."/>
            <person name="Magnuson J."/>
            <person name="Mondo S."/>
            <person name="Nolan M."/>
            <person name="Ohm R."/>
            <person name="Pangilinan J."/>
            <person name="Park H.-J."/>
            <person name="Ramirez L."/>
            <person name="Alfaro M."/>
            <person name="Sun H."/>
            <person name="Tritt A."/>
            <person name="Yoshinaga Y."/>
            <person name="Zwiers L.-H."/>
            <person name="Turgeon B."/>
            <person name="Goodwin S."/>
            <person name="Spatafora J."/>
            <person name="Crous P."/>
            <person name="Grigoriev I."/>
        </authorList>
    </citation>
    <scope>NUCLEOTIDE SEQUENCE</scope>
    <source>
        <strain evidence="8">CBS 161.51</strain>
    </source>
</reference>
<keyword evidence="3" id="KW-1133">Transmembrane helix</keyword>
<dbReference type="Pfam" id="PF20684">
    <property type="entry name" value="Fung_rhodopsin"/>
    <property type="match status" value="1"/>
</dbReference>
<comment type="subcellular location">
    <subcellularLocation>
        <location evidence="1">Membrane</location>
        <topology evidence="1">Multi-pass membrane protein</topology>
    </subcellularLocation>
</comment>
<evidence type="ECO:0000313" key="9">
    <source>
        <dbReference type="Proteomes" id="UP000800038"/>
    </source>
</evidence>
<dbReference type="EMBL" id="ML976020">
    <property type="protein sequence ID" value="KAF1944047.1"/>
    <property type="molecule type" value="Genomic_DNA"/>
</dbReference>
<feature type="domain" description="Rhodopsin" evidence="7">
    <location>
        <begin position="40"/>
        <end position="91"/>
    </location>
</feature>
<dbReference type="PANTHER" id="PTHR33048:SF47">
    <property type="entry name" value="INTEGRAL MEMBRANE PROTEIN-RELATED"/>
    <property type="match status" value="1"/>
</dbReference>
<dbReference type="AlphaFoldDB" id="A0A6A5T4Q7"/>
<sequence>MGFEGRIQPRLNYRAGCHLCNTITLLQHRLYDLSKALARVTAVAIVKTMQLSASTKTRDPTLETTHLAIWSTTELSIGVLIASLPPLRNQLDALLRRILQTTLIRSKSKSRETGGGMPLYNVSKPFATNTRSGGEQSRVDPDNYDDSDRNILQDQSGKSEIMKTVVHEVQKLSTKREGSVVTLLILIEYDSDYSSPSRQETTVIAGISPKTNALIERR</sequence>
<evidence type="ECO:0000256" key="2">
    <source>
        <dbReference type="ARBA" id="ARBA00022692"/>
    </source>
</evidence>
<dbReference type="InterPro" id="IPR049326">
    <property type="entry name" value="Rhodopsin_dom_fungi"/>
</dbReference>
<keyword evidence="9" id="KW-1185">Reference proteome</keyword>
<evidence type="ECO:0000313" key="8">
    <source>
        <dbReference type="EMBL" id="KAF1944047.1"/>
    </source>
</evidence>
<dbReference type="PANTHER" id="PTHR33048">
    <property type="entry name" value="PTH11-LIKE INTEGRAL MEMBRANE PROTEIN (AFU_ORTHOLOGUE AFUA_5G11245)"/>
    <property type="match status" value="1"/>
</dbReference>
<keyword evidence="2" id="KW-0812">Transmembrane</keyword>
<gene>
    <name evidence="8" type="ORF">EJ02DRAFT_464563</name>
</gene>
<dbReference type="InterPro" id="IPR052337">
    <property type="entry name" value="SAT4-like"/>
</dbReference>
<name>A0A6A5T4Q7_9PLEO</name>
<feature type="region of interest" description="Disordered" evidence="6">
    <location>
        <begin position="107"/>
        <end position="156"/>
    </location>
</feature>
<dbReference type="OrthoDB" id="4682787at2759"/>
<evidence type="ECO:0000256" key="4">
    <source>
        <dbReference type="ARBA" id="ARBA00023136"/>
    </source>
</evidence>
<evidence type="ECO:0000259" key="7">
    <source>
        <dbReference type="Pfam" id="PF20684"/>
    </source>
</evidence>
<evidence type="ECO:0000256" key="3">
    <source>
        <dbReference type="ARBA" id="ARBA00022989"/>
    </source>
</evidence>
<dbReference type="GO" id="GO:0016020">
    <property type="term" value="C:membrane"/>
    <property type="evidence" value="ECO:0007669"/>
    <property type="project" value="UniProtKB-SubCell"/>
</dbReference>
<protein>
    <recommendedName>
        <fullName evidence="7">Rhodopsin domain-containing protein</fullName>
    </recommendedName>
</protein>
<proteinExistence type="inferred from homology"/>
<feature type="compositionally biased region" description="Polar residues" evidence="6">
    <location>
        <begin position="126"/>
        <end position="135"/>
    </location>
</feature>
<organism evidence="8 9">
    <name type="scientific">Clathrospora elynae</name>
    <dbReference type="NCBI Taxonomy" id="706981"/>
    <lineage>
        <taxon>Eukaryota</taxon>
        <taxon>Fungi</taxon>
        <taxon>Dikarya</taxon>
        <taxon>Ascomycota</taxon>
        <taxon>Pezizomycotina</taxon>
        <taxon>Dothideomycetes</taxon>
        <taxon>Pleosporomycetidae</taxon>
        <taxon>Pleosporales</taxon>
        <taxon>Diademaceae</taxon>
        <taxon>Clathrospora</taxon>
    </lineage>
</organism>
<evidence type="ECO:0000256" key="1">
    <source>
        <dbReference type="ARBA" id="ARBA00004141"/>
    </source>
</evidence>
<evidence type="ECO:0000256" key="6">
    <source>
        <dbReference type="SAM" id="MobiDB-lite"/>
    </source>
</evidence>
<accession>A0A6A5T4Q7</accession>
<evidence type="ECO:0000256" key="5">
    <source>
        <dbReference type="ARBA" id="ARBA00038359"/>
    </source>
</evidence>
<feature type="compositionally biased region" description="Basic and acidic residues" evidence="6">
    <location>
        <begin position="137"/>
        <end position="151"/>
    </location>
</feature>
<keyword evidence="4" id="KW-0472">Membrane</keyword>
<comment type="similarity">
    <text evidence="5">Belongs to the SAT4 family.</text>
</comment>
<dbReference type="Proteomes" id="UP000800038">
    <property type="component" value="Unassembled WGS sequence"/>
</dbReference>